<name>A0ABR2ZJR0_9AGAR</name>
<dbReference type="Proteomes" id="UP001437256">
    <property type="component" value="Unassembled WGS sequence"/>
</dbReference>
<gene>
    <name evidence="1" type="ORF">AAF712_011726</name>
</gene>
<dbReference type="EMBL" id="JBBXMP010000135">
    <property type="protein sequence ID" value="KAL0061432.1"/>
    <property type="molecule type" value="Genomic_DNA"/>
</dbReference>
<organism evidence="1 2">
    <name type="scientific">Marasmius tenuissimus</name>
    <dbReference type="NCBI Taxonomy" id="585030"/>
    <lineage>
        <taxon>Eukaryota</taxon>
        <taxon>Fungi</taxon>
        <taxon>Dikarya</taxon>
        <taxon>Basidiomycota</taxon>
        <taxon>Agaricomycotina</taxon>
        <taxon>Agaricomycetes</taxon>
        <taxon>Agaricomycetidae</taxon>
        <taxon>Agaricales</taxon>
        <taxon>Marasmiineae</taxon>
        <taxon>Marasmiaceae</taxon>
        <taxon>Marasmius</taxon>
    </lineage>
</organism>
<keyword evidence="2" id="KW-1185">Reference proteome</keyword>
<accession>A0ABR2ZJR0</accession>
<protein>
    <submittedName>
        <fullName evidence="1">Uncharacterized protein</fullName>
    </submittedName>
</protein>
<evidence type="ECO:0000313" key="2">
    <source>
        <dbReference type="Proteomes" id="UP001437256"/>
    </source>
</evidence>
<sequence length="183" mass="20187">MFRNLSSQLSAAAGATEKKTMSPTLRSDMYTAIDQAKTWIVGGPITGQPGDGVAYKNILSTVRKHFPRTELGYDLVGQTESEVAVVVGGVTDMVLEMSKWEPIAGSMAMRTWVDTLVNAYTTVPPSPRKEMMARGIMKGINQNSDLSLMTREFAARIQIISILKTPREYMGQEAKKLDKQKLL</sequence>
<evidence type="ECO:0000313" key="1">
    <source>
        <dbReference type="EMBL" id="KAL0061432.1"/>
    </source>
</evidence>
<reference evidence="1 2" key="1">
    <citation type="submission" date="2024-05" db="EMBL/GenBank/DDBJ databases">
        <title>A draft genome resource for the thread blight pathogen Marasmius tenuissimus strain MS-2.</title>
        <authorList>
            <person name="Yulfo-Soto G.E."/>
            <person name="Baruah I.K."/>
            <person name="Amoako-Attah I."/>
            <person name="Bukari Y."/>
            <person name="Meinhardt L.W."/>
            <person name="Bailey B.A."/>
            <person name="Cohen S.P."/>
        </authorList>
    </citation>
    <scope>NUCLEOTIDE SEQUENCE [LARGE SCALE GENOMIC DNA]</scope>
    <source>
        <strain evidence="1 2">MS-2</strain>
    </source>
</reference>
<comment type="caution">
    <text evidence="1">The sequence shown here is derived from an EMBL/GenBank/DDBJ whole genome shotgun (WGS) entry which is preliminary data.</text>
</comment>
<proteinExistence type="predicted"/>